<accession>A0A0B7K5Z6</accession>
<feature type="domain" description="Acyl-CoA thioesterase-like N-terminal HotDog" evidence="3">
    <location>
        <begin position="37"/>
        <end position="115"/>
    </location>
</feature>
<dbReference type="InterPro" id="IPR042171">
    <property type="entry name" value="Acyl-CoA_hotdog"/>
</dbReference>
<evidence type="ECO:0000256" key="1">
    <source>
        <dbReference type="ARBA" id="ARBA00006538"/>
    </source>
</evidence>
<dbReference type="InterPro" id="IPR003703">
    <property type="entry name" value="Acyl_CoA_thio"/>
</dbReference>
<dbReference type="CDD" id="cd03444">
    <property type="entry name" value="Thioesterase_II_repeat1"/>
    <property type="match status" value="1"/>
</dbReference>
<gene>
    <name evidence="5" type="ORF">BN869_000008672_1</name>
</gene>
<dbReference type="InterPro" id="IPR049449">
    <property type="entry name" value="TesB_ACOT8-like_N"/>
</dbReference>
<keyword evidence="2" id="KW-0378">Hydrolase</keyword>
<dbReference type="InterPro" id="IPR049450">
    <property type="entry name" value="ACOT8-like_C"/>
</dbReference>
<dbReference type="Gene3D" id="2.40.160.210">
    <property type="entry name" value="Acyl-CoA thioesterase, double hotdog domain"/>
    <property type="match status" value="1"/>
</dbReference>
<comment type="similarity">
    <text evidence="1">Belongs to the C/M/P thioester hydrolase family.</text>
</comment>
<proteinExistence type="inferred from homology"/>
<reference evidence="5" key="1">
    <citation type="submission" date="2015-01" db="EMBL/GenBank/DDBJ databases">
        <authorList>
            <person name="Durling Mikael"/>
        </authorList>
    </citation>
    <scope>NUCLEOTIDE SEQUENCE</scope>
</reference>
<organism evidence="5">
    <name type="scientific">Bionectria ochroleuca</name>
    <name type="common">Gliocladium roseum</name>
    <dbReference type="NCBI Taxonomy" id="29856"/>
    <lineage>
        <taxon>Eukaryota</taxon>
        <taxon>Fungi</taxon>
        <taxon>Dikarya</taxon>
        <taxon>Ascomycota</taxon>
        <taxon>Pezizomycotina</taxon>
        <taxon>Sordariomycetes</taxon>
        <taxon>Hypocreomycetidae</taxon>
        <taxon>Hypocreales</taxon>
        <taxon>Bionectriaceae</taxon>
        <taxon>Clonostachys</taxon>
    </lineage>
</organism>
<dbReference type="Pfam" id="PF20789">
    <property type="entry name" value="4HBT_3C"/>
    <property type="match status" value="1"/>
</dbReference>
<sequence>MVAQKAPIESIITVEPVLEDGPDVFRSVSGLHDQKNARSVFGGILISHAIGAASQTVPPEYVVCSSKSSFIRPAAGEETIKYAVERTADTRGFSTRLVRAYQGPEKLLLYLSTITFQNKKSSAPRNILTYGLPPPDLGGIKPDDIPRASLPQIMHWSTKQDFPVHDRNYLKYREPCDWRPCEFTVVDEPTEFRMYGFVRSPEISTDSPGMHMAAIGYISDSYIIGPSLYANMSKVGRMIENVAMAVSLNHSVVFHDFDARADQWMVCERKSSWGGDGRVLTHQRIWNVETGCLVISCTQEGIARIKDASFKL</sequence>
<dbReference type="PANTHER" id="PTHR11066">
    <property type="entry name" value="ACYL-COA THIOESTERASE"/>
    <property type="match status" value="1"/>
</dbReference>
<dbReference type="GO" id="GO:0047617">
    <property type="term" value="F:fatty acyl-CoA hydrolase activity"/>
    <property type="evidence" value="ECO:0007669"/>
    <property type="project" value="InterPro"/>
</dbReference>
<name>A0A0B7K5Z6_BIOOC</name>
<dbReference type="InterPro" id="IPR029069">
    <property type="entry name" value="HotDog_dom_sf"/>
</dbReference>
<dbReference type="Pfam" id="PF13622">
    <property type="entry name" value="4HBT_3"/>
    <property type="match status" value="1"/>
</dbReference>
<dbReference type="PANTHER" id="PTHR11066:SF34">
    <property type="entry name" value="ACYL-COENZYME A THIOESTERASE 8"/>
    <property type="match status" value="1"/>
</dbReference>
<evidence type="ECO:0000259" key="3">
    <source>
        <dbReference type="Pfam" id="PF13622"/>
    </source>
</evidence>
<dbReference type="EMBL" id="CDPU01000029">
    <property type="protein sequence ID" value="CEO52614.1"/>
    <property type="molecule type" value="Genomic_DNA"/>
</dbReference>
<evidence type="ECO:0008006" key="6">
    <source>
        <dbReference type="Google" id="ProtNLM"/>
    </source>
</evidence>
<evidence type="ECO:0000259" key="4">
    <source>
        <dbReference type="Pfam" id="PF20789"/>
    </source>
</evidence>
<evidence type="ECO:0000313" key="5">
    <source>
        <dbReference type="EMBL" id="CEO52614.1"/>
    </source>
</evidence>
<dbReference type="GO" id="GO:0006637">
    <property type="term" value="P:acyl-CoA metabolic process"/>
    <property type="evidence" value="ECO:0007669"/>
    <property type="project" value="InterPro"/>
</dbReference>
<feature type="domain" description="Acyl-CoA thioesterase-like C-terminal" evidence="4">
    <location>
        <begin position="175"/>
        <end position="302"/>
    </location>
</feature>
<dbReference type="AlphaFoldDB" id="A0A0B7K5Z6"/>
<dbReference type="SUPFAM" id="SSF54637">
    <property type="entry name" value="Thioesterase/thiol ester dehydrase-isomerase"/>
    <property type="match status" value="2"/>
</dbReference>
<dbReference type="CDD" id="cd03445">
    <property type="entry name" value="Thioesterase_II_repeat2"/>
    <property type="match status" value="1"/>
</dbReference>
<dbReference type="GO" id="GO:0009062">
    <property type="term" value="P:fatty acid catabolic process"/>
    <property type="evidence" value="ECO:0007669"/>
    <property type="project" value="TreeGrafter"/>
</dbReference>
<protein>
    <recommendedName>
        <fullName evidence="6">Acyl-CoA thioesterase II</fullName>
    </recommendedName>
</protein>
<dbReference type="GO" id="GO:0005782">
    <property type="term" value="C:peroxisomal matrix"/>
    <property type="evidence" value="ECO:0007669"/>
    <property type="project" value="UniProtKB-SubCell"/>
</dbReference>
<evidence type="ECO:0000256" key="2">
    <source>
        <dbReference type="ARBA" id="ARBA00022801"/>
    </source>
</evidence>